<evidence type="ECO:0000313" key="3">
    <source>
        <dbReference type="Proteomes" id="UP000282957"/>
    </source>
</evidence>
<sequence length="159" mass="17399">MKLSKLATPVAAAADGLWTGPWPETGDLKIKARPYTEDYQTALSRAQNELVRRLRVEGALKNREGWEDIALKDRLALSRELLLKRLVVDVDGLEEDDDTPVTVERFRELAMDADTYGALVTAAFLAVDQVTSDKDLLRKAAEGNSVRSSGSTSAPAKPS</sequence>
<dbReference type="RefSeq" id="WP_127785781.1">
    <property type="nucleotide sequence ID" value="NZ_SACL01000001.1"/>
</dbReference>
<keyword evidence="3" id="KW-1185">Reference proteome</keyword>
<dbReference type="EMBL" id="SACL01000001">
    <property type="protein sequence ID" value="RVT99100.1"/>
    <property type="molecule type" value="Genomic_DNA"/>
</dbReference>
<name>A0A437MNB0_9PROT</name>
<dbReference type="OrthoDB" id="8266310at2"/>
<organism evidence="2 3">
    <name type="scientific">Rhodovarius crocodyli</name>
    <dbReference type="NCBI Taxonomy" id="1979269"/>
    <lineage>
        <taxon>Bacteria</taxon>
        <taxon>Pseudomonadati</taxon>
        <taxon>Pseudomonadota</taxon>
        <taxon>Alphaproteobacteria</taxon>
        <taxon>Acetobacterales</taxon>
        <taxon>Roseomonadaceae</taxon>
        <taxon>Rhodovarius</taxon>
    </lineage>
</organism>
<gene>
    <name evidence="2" type="ORF">EOD42_03055</name>
</gene>
<proteinExistence type="predicted"/>
<evidence type="ECO:0000313" key="2">
    <source>
        <dbReference type="EMBL" id="RVT99100.1"/>
    </source>
</evidence>
<accession>A0A437MNB0</accession>
<feature type="region of interest" description="Disordered" evidence="1">
    <location>
        <begin position="140"/>
        <end position="159"/>
    </location>
</feature>
<comment type="caution">
    <text evidence="2">The sequence shown here is derived from an EMBL/GenBank/DDBJ whole genome shotgun (WGS) entry which is preliminary data.</text>
</comment>
<reference evidence="2 3" key="1">
    <citation type="submission" date="2019-01" db="EMBL/GenBank/DDBJ databases">
        <authorList>
            <person name="Chen W.-M."/>
        </authorList>
    </citation>
    <scope>NUCLEOTIDE SEQUENCE [LARGE SCALE GENOMIC DNA]</scope>
    <source>
        <strain evidence="2 3">CCP-6</strain>
    </source>
</reference>
<evidence type="ECO:0000256" key="1">
    <source>
        <dbReference type="SAM" id="MobiDB-lite"/>
    </source>
</evidence>
<feature type="compositionally biased region" description="Polar residues" evidence="1">
    <location>
        <begin position="145"/>
        <end position="159"/>
    </location>
</feature>
<dbReference type="AlphaFoldDB" id="A0A437MNB0"/>
<dbReference type="Proteomes" id="UP000282957">
    <property type="component" value="Unassembled WGS sequence"/>
</dbReference>
<protein>
    <submittedName>
        <fullName evidence="2">Uncharacterized protein</fullName>
    </submittedName>
</protein>